<accession>A0A498JQA9</accession>
<comment type="caution">
    <text evidence="1">The sequence shown here is derived from an EMBL/GenBank/DDBJ whole genome shotgun (WGS) entry which is preliminary data.</text>
</comment>
<dbReference type="AlphaFoldDB" id="A0A498JQA9"/>
<dbReference type="Proteomes" id="UP000290289">
    <property type="component" value="Chromosome 5"/>
</dbReference>
<gene>
    <name evidence="1" type="ORF">DVH24_010454</name>
</gene>
<proteinExistence type="predicted"/>
<reference evidence="1 2" key="1">
    <citation type="submission" date="2018-10" db="EMBL/GenBank/DDBJ databases">
        <title>A high-quality apple genome assembly.</title>
        <authorList>
            <person name="Hu J."/>
        </authorList>
    </citation>
    <scope>NUCLEOTIDE SEQUENCE [LARGE SCALE GENOMIC DNA]</scope>
    <source>
        <strain evidence="2">cv. HFTH1</strain>
        <tissue evidence="1">Young leaf</tissue>
    </source>
</reference>
<evidence type="ECO:0000313" key="1">
    <source>
        <dbReference type="EMBL" id="RXH98129.1"/>
    </source>
</evidence>
<dbReference type="EMBL" id="RDQH01000331">
    <property type="protein sequence ID" value="RXH98129.1"/>
    <property type="molecule type" value="Genomic_DNA"/>
</dbReference>
<keyword evidence="2" id="KW-1185">Reference proteome</keyword>
<name>A0A498JQA9_MALDO</name>
<sequence>MKYHIIDGVRRCMGFLDGFNVAPVRKAGRLSLWWDDSLEVQITLWWDETLEVQITYFSKNIIDAHAREIGEQNWVRFRGSLGVSTAIPNQPLLGSTRTSYRAKKEEFWGWMNSHFTPSSILWLYVGGGGTQIYNQPRYLANFINCTKLMDLEFNGPAFTWKGIRNGDLIEEHIDRGFLNYH</sequence>
<evidence type="ECO:0000313" key="2">
    <source>
        <dbReference type="Proteomes" id="UP000290289"/>
    </source>
</evidence>
<organism evidence="1 2">
    <name type="scientific">Malus domestica</name>
    <name type="common">Apple</name>
    <name type="synonym">Pyrus malus</name>
    <dbReference type="NCBI Taxonomy" id="3750"/>
    <lineage>
        <taxon>Eukaryota</taxon>
        <taxon>Viridiplantae</taxon>
        <taxon>Streptophyta</taxon>
        <taxon>Embryophyta</taxon>
        <taxon>Tracheophyta</taxon>
        <taxon>Spermatophyta</taxon>
        <taxon>Magnoliopsida</taxon>
        <taxon>eudicotyledons</taxon>
        <taxon>Gunneridae</taxon>
        <taxon>Pentapetalae</taxon>
        <taxon>rosids</taxon>
        <taxon>fabids</taxon>
        <taxon>Rosales</taxon>
        <taxon>Rosaceae</taxon>
        <taxon>Amygdaloideae</taxon>
        <taxon>Maleae</taxon>
        <taxon>Malus</taxon>
    </lineage>
</organism>
<protein>
    <submittedName>
        <fullName evidence="1">Uncharacterized protein</fullName>
    </submittedName>
</protein>